<feature type="DNA-binding region" description="H-T-H motif" evidence="4">
    <location>
        <begin position="29"/>
        <end position="48"/>
    </location>
</feature>
<evidence type="ECO:0000313" key="7">
    <source>
        <dbReference type="Proteomes" id="UP000184386"/>
    </source>
</evidence>
<dbReference type="PANTHER" id="PTHR30055">
    <property type="entry name" value="HTH-TYPE TRANSCRIPTIONAL REGULATOR RUTR"/>
    <property type="match status" value="1"/>
</dbReference>
<dbReference type="Pfam" id="PF00440">
    <property type="entry name" value="TetR_N"/>
    <property type="match status" value="1"/>
</dbReference>
<gene>
    <name evidence="6" type="ORF">SAMN02745136_00781</name>
</gene>
<evidence type="ECO:0000259" key="5">
    <source>
        <dbReference type="PROSITE" id="PS50977"/>
    </source>
</evidence>
<dbReference type="InterPro" id="IPR009057">
    <property type="entry name" value="Homeodomain-like_sf"/>
</dbReference>
<protein>
    <submittedName>
        <fullName evidence="6">Transcriptional regulator, TetR family</fullName>
    </submittedName>
</protein>
<evidence type="ECO:0000313" key="6">
    <source>
        <dbReference type="EMBL" id="SHJ76747.1"/>
    </source>
</evidence>
<dbReference type="EMBL" id="FRAC01000007">
    <property type="protein sequence ID" value="SHJ76747.1"/>
    <property type="molecule type" value="Genomic_DNA"/>
</dbReference>
<dbReference type="Proteomes" id="UP000184386">
    <property type="component" value="Unassembled WGS sequence"/>
</dbReference>
<feature type="domain" description="HTH tetR-type" evidence="5">
    <location>
        <begin position="6"/>
        <end position="66"/>
    </location>
</feature>
<sequence length="189" mass="22153">MKFNDKQSEIRVLEKTAELLSRRGIRGWNMDELAAEAGLAKNTLYRIIGSKEKLIERVVLEYCHRGLSRMIEIIDHGEDYMQTMETIAAEFPEHMNRLYADFLYEVLMEYPNLEKAVRSHRDELTMEITEFIRRGIEEGYLKKDIQPESVFEYLQAIILFFVKSGLKGKELSEKIHGGFNCLIYGIVRH</sequence>
<evidence type="ECO:0000256" key="3">
    <source>
        <dbReference type="ARBA" id="ARBA00023163"/>
    </source>
</evidence>
<dbReference type="SUPFAM" id="SSF48498">
    <property type="entry name" value="Tetracyclin repressor-like, C-terminal domain"/>
    <property type="match status" value="1"/>
</dbReference>
<reference evidence="6 7" key="1">
    <citation type="submission" date="2016-11" db="EMBL/GenBank/DDBJ databases">
        <authorList>
            <person name="Jaros S."/>
            <person name="Januszkiewicz K."/>
            <person name="Wedrychowicz H."/>
        </authorList>
    </citation>
    <scope>NUCLEOTIDE SEQUENCE [LARGE SCALE GENOMIC DNA]</scope>
    <source>
        <strain evidence="6 7">DSM 15929</strain>
    </source>
</reference>
<dbReference type="PRINTS" id="PR00455">
    <property type="entry name" value="HTHTETR"/>
</dbReference>
<dbReference type="GO" id="GO:0003700">
    <property type="term" value="F:DNA-binding transcription factor activity"/>
    <property type="evidence" value="ECO:0007669"/>
    <property type="project" value="TreeGrafter"/>
</dbReference>
<dbReference type="GO" id="GO:0000976">
    <property type="term" value="F:transcription cis-regulatory region binding"/>
    <property type="evidence" value="ECO:0007669"/>
    <property type="project" value="TreeGrafter"/>
</dbReference>
<dbReference type="InterPro" id="IPR036271">
    <property type="entry name" value="Tet_transcr_reg_TetR-rel_C_sf"/>
</dbReference>
<dbReference type="OrthoDB" id="9812484at2"/>
<dbReference type="AlphaFoldDB" id="A0A1M6LZT2"/>
<evidence type="ECO:0000256" key="4">
    <source>
        <dbReference type="PROSITE-ProRule" id="PRU00335"/>
    </source>
</evidence>
<proteinExistence type="predicted"/>
<dbReference type="Gene3D" id="1.10.10.60">
    <property type="entry name" value="Homeodomain-like"/>
    <property type="match status" value="1"/>
</dbReference>
<dbReference type="InterPro" id="IPR050109">
    <property type="entry name" value="HTH-type_TetR-like_transc_reg"/>
</dbReference>
<dbReference type="STRING" id="1121322.SAMN02745136_00781"/>
<dbReference type="Gene3D" id="1.10.357.10">
    <property type="entry name" value="Tetracycline Repressor, domain 2"/>
    <property type="match status" value="1"/>
</dbReference>
<keyword evidence="1" id="KW-0805">Transcription regulation</keyword>
<dbReference type="PANTHER" id="PTHR30055:SF234">
    <property type="entry name" value="HTH-TYPE TRANSCRIPTIONAL REGULATOR BETI"/>
    <property type="match status" value="1"/>
</dbReference>
<name>A0A1M6LZT2_9FIRM</name>
<evidence type="ECO:0000256" key="1">
    <source>
        <dbReference type="ARBA" id="ARBA00023015"/>
    </source>
</evidence>
<keyword evidence="7" id="KW-1185">Reference proteome</keyword>
<evidence type="ECO:0000256" key="2">
    <source>
        <dbReference type="ARBA" id="ARBA00023125"/>
    </source>
</evidence>
<dbReference type="RefSeq" id="WP_073273163.1">
    <property type="nucleotide sequence ID" value="NZ_FRAC01000007.1"/>
</dbReference>
<dbReference type="InterPro" id="IPR001647">
    <property type="entry name" value="HTH_TetR"/>
</dbReference>
<dbReference type="PROSITE" id="PS50977">
    <property type="entry name" value="HTH_TETR_2"/>
    <property type="match status" value="1"/>
</dbReference>
<keyword evidence="2 4" id="KW-0238">DNA-binding</keyword>
<keyword evidence="3" id="KW-0804">Transcription</keyword>
<accession>A0A1M6LZT2</accession>
<organism evidence="6 7">
    <name type="scientific">Anaerocolumna jejuensis DSM 15929</name>
    <dbReference type="NCBI Taxonomy" id="1121322"/>
    <lineage>
        <taxon>Bacteria</taxon>
        <taxon>Bacillati</taxon>
        <taxon>Bacillota</taxon>
        <taxon>Clostridia</taxon>
        <taxon>Lachnospirales</taxon>
        <taxon>Lachnospiraceae</taxon>
        <taxon>Anaerocolumna</taxon>
    </lineage>
</organism>
<dbReference type="SUPFAM" id="SSF46689">
    <property type="entry name" value="Homeodomain-like"/>
    <property type="match status" value="1"/>
</dbReference>